<name>U5W403_9ACTN</name>
<dbReference type="STRING" id="1246995.AFR_22200"/>
<dbReference type="InterPro" id="IPR000415">
    <property type="entry name" value="Nitroreductase-like"/>
</dbReference>
<dbReference type="Gene3D" id="3.40.109.10">
    <property type="entry name" value="NADH Oxidase"/>
    <property type="match status" value="1"/>
</dbReference>
<feature type="region of interest" description="Disordered" evidence="1">
    <location>
        <begin position="193"/>
        <end position="221"/>
    </location>
</feature>
<dbReference type="Proteomes" id="UP000017746">
    <property type="component" value="Chromosome"/>
</dbReference>
<dbReference type="EMBL" id="CP006272">
    <property type="protein sequence ID" value="AGZ42710.1"/>
    <property type="molecule type" value="Genomic_DNA"/>
</dbReference>
<protein>
    <recommendedName>
        <fullName evidence="2">Nitroreductase domain-containing protein</fullName>
    </recommendedName>
</protein>
<dbReference type="Pfam" id="PF00881">
    <property type="entry name" value="Nitroreductase"/>
    <property type="match status" value="1"/>
</dbReference>
<feature type="domain" description="Nitroreductase" evidence="2">
    <location>
        <begin position="114"/>
        <end position="271"/>
    </location>
</feature>
<dbReference type="RefSeq" id="WP_023363081.1">
    <property type="nucleotide sequence ID" value="NC_022657.1"/>
</dbReference>
<organism evidence="3 4">
    <name type="scientific">Actinoplanes friuliensis DSM 7358</name>
    <dbReference type="NCBI Taxonomy" id="1246995"/>
    <lineage>
        <taxon>Bacteria</taxon>
        <taxon>Bacillati</taxon>
        <taxon>Actinomycetota</taxon>
        <taxon>Actinomycetes</taxon>
        <taxon>Micromonosporales</taxon>
        <taxon>Micromonosporaceae</taxon>
        <taxon>Actinoplanes</taxon>
    </lineage>
</organism>
<feature type="compositionally biased region" description="Basic and acidic residues" evidence="1">
    <location>
        <begin position="212"/>
        <end position="221"/>
    </location>
</feature>
<dbReference type="PATRIC" id="fig|1246995.3.peg.4500"/>
<dbReference type="InterPro" id="IPR050627">
    <property type="entry name" value="Nitroreductase/BluB"/>
</dbReference>
<dbReference type="SUPFAM" id="SSF55469">
    <property type="entry name" value="FMN-dependent nitroreductase-like"/>
    <property type="match status" value="2"/>
</dbReference>
<evidence type="ECO:0000256" key="1">
    <source>
        <dbReference type="SAM" id="MobiDB-lite"/>
    </source>
</evidence>
<dbReference type="PANTHER" id="PTHR23026:SF123">
    <property type="entry name" value="NAD(P)H NITROREDUCTASE RV3131-RELATED"/>
    <property type="match status" value="1"/>
</dbReference>
<accession>U5W403</accession>
<dbReference type="InterPro" id="IPR029479">
    <property type="entry name" value="Nitroreductase"/>
</dbReference>
<dbReference type="PANTHER" id="PTHR23026">
    <property type="entry name" value="NADPH NITROREDUCTASE"/>
    <property type="match status" value="1"/>
</dbReference>
<dbReference type="GO" id="GO:0016491">
    <property type="term" value="F:oxidoreductase activity"/>
    <property type="evidence" value="ECO:0007669"/>
    <property type="project" value="InterPro"/>
</dbReference>
<evidence type="ECO:0000259" key="2">
    <source>
        <dbReference type="Pfam" id="PF00881"/>
    </source>
</evidence>
<dbReference type="AlphaFoldDB" id="U5W403"/>
<proteinExistence type="predicted"/>
<dbReference type="KEGG" id="afs:AFR_22200"/>
<keyword evidence="4" id="KW-1185">Reference proteome</keyword>
<gene>
    <name evidence="3" type="ORF">AFR_22200</name>
</gene>
<dbReference type="NCBIfam" id="NF047509">
    <property type="entry name" value="Rv3131_FMN_oxido"/>
    <property type="match status" value="1"/>
</dbReference>
<evidence type="ECO:0000313" key="4">
    <source>
        <dbReference type="Proteomes" id="UP000017746"/>
    </source>
</evidence>
<evidence type="ECO:0000313" key="3">
    <source>
        <dbReference type="EMBL" id="AGZ42710.1"/>
    </source>
</evidence>
<dbReference type="OrthoDB" id="8156917at2"/>
<dbReference type="HOGENOM" id="CLU_051479_3_0_11"/>
<sequence>MSGYTGDDLRRAATAAIRAPSLHNSQPWCFRLRDGTIEVLADRTRRPAVADTTGWALRLACGAATFNARLALAAAGTPADVLLRPYGELIATLTPARRRPPTYTERDLAAVIPRRHSNRRPFRPDPVPSETRVRLIEAARAEGARLELLVGTTALAGFGEIARSADRVLRRDPAYQAEQVTWTHADLAPDGVPVSAGGPPAEPQDLLPQRPYGERRRAPGRDFEPEPLVAVLATAADRPFDQVLAGQAMQAVLLTATDAGLATSLISQPIEVPAARDHLRRSLLRSGIPQIAVRIGYGDPGRPSPRRTVDDVLL</sequence>
<dbReference type="eggNOG" id="COG0778">
    <property type="taxonomic scope" value="Bacteria"/>
</dbReference>
<reference evidence="3 4" key="1">
    <citation type="journal article" date="2014" name="J. Biotechnol.">
        <title>Complete genome sequence of the actinobacterium Actinoplanes friuliensis HAG 010964, producer of the lipopeptide antibiotic friulimycin.</title>
        <authorList>
            <person name="Ruckert C."/>
            <person name="Szczepanowski R."/>
            <person name="Albersmeier A."/>
            <person name="Goesmann A."/>
            <person name="Fischer N."/>
            <person name="Steinkamper A."/>
            <person name="Puhler A."/>
            <person name="Biener R."/>
            <person name="Schwartz D."/>
            <person name="Kalinowski J."/>
        </authorList>
    </citation>
    <scope>NUCLEOTIDE SEQUENCE [LARGE SCALE GENOMIC DNA]</scope>
    <source>
        <strain evidence="3 4">DSM 7358</strain>
    </source>
</reference>